<feature type="compositionally biased region" description="Low complexity" evidence="1">
    <location>
        <begin position="609"/>
        <end position="618"/>
    </location>
</feature>
<evidence type="ECO:0000313" key="2">
    <source>
        <dbReference type="EnsemblMetazoa" id="XP_024084558.1"/>
    </source>
</evidence>
<feature type="compositionally biased region" description="Polar residues" evidence="1">
    <location>
        <begin position="577"/>
        <end position="602"/>
    </location>
</feature>
<feature type="compositionally biased region" description="Polar residues" evidence="1">
    <location>
        <begin position="897"/>
        <end position="907"/>
    </location>
</feature>
<feature type="region of interest" description="Disordered" evidence="1">
    <location>
        <begin position="323"/>
        <end position="359"/>
    </location>
</feature>
<sequence length="1204" mass="133727">MNIRAYYTPYLYWRKIGLYWSGFILLQHFLSANICSAAHLPDSHSYNQKTNDVRQVNKTILEAKNATIGHDYFERNRRANYAQNNDSHIYNISFFSMKTVKSLLGEKEDTSEYNFNESQKEIQNNEISIRASSDENIYNWTKTKIKSNGKNGRRGLNPKTKNYMLNKLIDLSSDSSPFVEITTKRVHYGMKPKESVDNLQLFHTVRTKKLRKRNSLPTKVNTNLKLTQTITNKEGKDLNNKTFNYWKIQKNHSRAQQTKRKQTNTKSFIANYTDNTNVNKDVPLTPTYSEDFHLTGRNKSKGKKKYEISPILNHVRYTSIENDPTKLAETSSQKNSLTHSTRRPNELCKPGKASSTESNMQRETFVYRSTLASVQVSEIKIPASSIKAQTWHYSSNYPPLTESHGSNTRPPTNTANRERINSGLVDISEPPIQTDTAVSKSKTNPILFTETKHTATNKLTHSGSTGYYSTLNSNPLTESHISNKKNPINTANTEGNNSFQVGTSETPTQTDSTDSESKPTSFQVTEKKLTASSSKLSTSSTSYYSSYDNNRLTELYRGSTELSTKTGKKENTKETNPGQNNTSELITTESTRSPSISASNPVTGKKHTTSSAKSSTPSIENYTTHPLNPLRESYKGSTEYSTKTRYTKNTEGRYSTAVGTSEIEWTVPTSNETNIPTETQYTGWSINMPSHTSGYYTTPDIQVLREPYRGSTEQTTNTEHTEKIEETNSNQGKTSELITTESTRSPSISASNQVTEKKHTTSSVKSSTPSIENYTTHPLNPLTESYKGSTEYSTKKTRYNKNTEGRYSTAVGTSEIEWTVPTSNETNIPTETRYTAWSINLPSHTSGYYTTPDVQVLTEAYKGSTEQTTNTEHTEKTEEKNSSQGKTSERITREFTESQSISASNPVTGKKHTTSSVKSSTTSIENYSTNPVNPLTESYKGSTELSTKTRNTENNSHHPTSNTAYSTNTEGTQTSPQTGHVASSESAPQTETFATSSEPASVPVTETYLPTTSEKSPTGPTSGHTGYYSTLTTNPQTETFRTSHHPTTNTAYSTNTEGTQTSPQTGHVASSESAPQTETFATSSEPASVPVTETYLPTTSEKSPTGPTSGHTGYYSTLTTNPQTESFRTFTAGIQTSPQTSHLPSSESVQRTSVPTESTPEYTGYYSTLTTISLTDTFSTFHHPLTNTAYSTHTDRTDTSSLNG</sequence>
<dbReference type="KEGG" id="clec:106665253"/>
<evidence type="ECO:0000313" key="3">
    <source>
        <dbReference type="Proteomes" id="UP000494040"/>
    </source>
</evidence>
<feature type="compositionally biased region" description="Low complexity" evidence="1">
    <location>
        <begin position="530"/>
        <end position="547"/>
    </location>
</feature>
<feature type="region of interest" description="Disordered" evidence="1">
    <location>
        <begin position="478"/>
        <end position="645"/>
    </location>
</feature>
<dbReference type="RefSeq" id="XP_024084558.1">
    <property type="nucleotide sequence ID" value="XM_024228790.1"/>
</dbReference>
<feature type="compositionally biased region" description="Polar residues" evidence="1">
    <location>
        <begin position="478"/>
        <end position="524"/>
    </location>
</feature>
<feature type="compositionally biased region" description="Polar residues" evidence="1">
    <location>
        <begin position="635"/>
        <end position="645"/>
    </location>
</feature>
<feature type="region of interest" description="Disordered" evidence="1">
    <location>
        <begin position="1136"/>
        <end position="1162"/>
    </location>
</feature>
<feature type="region of interest" description="Disordered" evidence="1">
    <location>
        <begin position="1009"/>
        <end position="1028"/>
    </location>
</feature>
<feature type="compositionally biased region" description="Polar residues" evidence="1">
    <location>
        <begin position="1037"/>
        <end position="1086"/>
    </location>
</feature>
<proteinExistence type="predicted"/>
<name>A0A8I6SRU3_CIMLE</name>
<dbReference type="OMA" id="PERDCCL"/>
<reference evidence="2" key="1">
    <citation type="submission" date="2022-01" db="UniProtKB">
        <authorList>
            <consortium name="EnsemblMetazoa"/>
        </authorList>
    </citation>
    <scope>IDENTIFICATION</scope>
</reference>
<feature type="region of interest" description="Disordered" evidence="1">
    <location>
        <begin position="710"/>
        <end position="789"/>
    </location>
</feature>
<feature type="compositionally biased region" description="Polar residues" evidence="1">
    <location>
        <begin position="1095"/>
        <end position="1120"/>
    </location>
</feature>
<organism evidence="2 3">
    <name type="scientific">Cimex lectularius</name>
    <name type="common">Bed bug</name>
    <name type="synonym">Acanthia lectularia</name>
    <dbReference type="NCBI Taxonomy" id="79782"/>
    <lineage>
        <taxon>Eukaryota</taxon>
        <taxon>Metazoa</taxon>
        <taxon>Ecdysozoa</taxon>
        <taxon>Arthropoda</taxon>
        <taxon>Hexapoda</taxon>
        <taxon>Insecta</taxon>
        <taxon>Pterygota</taxon>
        <taxon>Neoptera</taxon>
        <taxon>Paraneoptera</taxon>
        <taxon>Hemiptera</taxon>
        <taxon>Heteroptera</taxon>
        <taxon>Panheteroptera</taxon>
        <taxon>Cimicomorpha</taxon>
        <taxon>Cimicidae</taxon>
        <taxon>Cimex</taxon>
    </lineage>
</organism>
<feature type="compositionally biased region" description="Polar residues" evidence="1">
    <location>
        <begin position="397"/>
        <end position="415"/>
    </location>
</feature>
<keyword evidence="3" id="KW-1185">Reference proteome</keyword>
<protein>
    <submittedName>
        <fullName evidence="2">Uncharacterized protein</fullName>
    </submittedName>
</protein>
<evidence type="ECO:0000256" key="1">
    <source>
        <dbReference type="SAM" id="MobiDB-lite"/>
    </source>
</evidence>
<feature type="region of interest" description="Disordered" evidence="1">
    <location>
        <begin position="397"/>
        <end position="417"/>
    </location>
</feature>
<accession>A0A8I6SRU3</accession>
<feature type="compositionally biased region" description="Polar residues" evidence="1">
    <location>
        <begin position="328"/>
        <end position="339"/>
    </location>
</feature>
<feature type="compositionally biased region" description="Polar residues" evidence="1">
    <location>
        <begin position="727"/>
        <end position="754"/>
    </location>
</feature>
<feature type="compositionally biased region" description="Polar residues" evidence="1">
    <location>
        <begin position="771"/>
        <end position="789"/>
    </location>
</feature>
<feature type="region of interest" description="Disordered" evidence="1">
    <location>
        <begin position="1184"/>
        <end position="1204"/>
    </location>
</feature>
<dbReference type="Proteomes" id="UP000494040">
    <property type="component" value="Unassembled WGS sequence"/>
</dbReference>
<feature type="region of interest" description="Disordered" evidence="1">
    <location>
        <begin position="863"/>
        <end position="1003"/>
    </location>
</feature>
<feature type="compositionally biased region" description="Polar residues" evidence="1">
    <location>
        <begin position="924"/>
        <end position="999"/>
    </location>
</feature>
<feature type="compositionally biased region" description="Low complexity" evidence="1">
    <location>
        <begin position="761"/>
        <end position="770"/>
    </location>
</feature>
<feature type="compositionally biased region" description="Basic and acidic residues" evidence="1">
    <location>
        <begin position="872"/>
        <end position="896"/>
    </location>
</feature>
<dbReference type="AlphaFoldDB" id="A0A8I6SRU3"/>
<dbReference type="EnsemblMetazoa" id="XM_024228790.1">
    <property type="protein sequence ID" value="XP_024084558.1"/>
    <property type="gene ID" value="LOC106665253"/>
</dbReference>
<feature type="region of interest" description="Disordered" evidence="1">
    <location>
        <begin position="1037"/>
        <end position="1120"/>
    </location>
</feature>
<dbReference type="GeneID" id="106665253"/>
<feature type="compositionally biased region" description="Low complexity" evidence="1">
    <location>
        <begin position="914"/>
        <end position="923"/>
    </location>
</feature>